<dbReference type="InterPro" id="IPR001130">
    <property type="entry name" value="TatD-like"/>
</dbReference>
<keyword evidence="3" id="KW-0378">Hydrolase</keyword>
<sequence length="266" mass="30052">MFIDSHCHLDRIDLAPYANDFNTFVDAARAAKIRHMLCIAIDMEAYPAMLEQVMPYPDISLSVGVHPNVHDGREPTLDDLLQLADNEKVIAIGETGLDYFRSEGDLEWQFQRFRTHIAAAKLLNKPLIIHTREAGHDSLDVLREEGADQVGGIIHCFTEDWAYAEKALDLNFYISFSGIVTFKNAEAIKDVARKIPADRFLIETDSPYLAPVPYRGKPNYPTYVRYVAEHIADLRETSVEAIAEQSTENFYRLFAGSSADKLRQAS</sequence>
<dbReference type="AlphaFoldDB" id="A0A126T720"/>
<feature type="binding site" evidence="4">
    <location>
        <position position="130"/>
    </location>
    <ligand>
        <name>a divalent metal cation</name>
        <dbReference type="ChEBI" id="CHEBI:60240"/>
        <label>2</label>
    </ligand>
</feature>
<dbReference type="GO" id="GO:0005829">
    <property type="term" value="C:cytosol"/>
    <property type="evidence" value="ECO:0007669"/>
    <property type="project" value="TreeGrafter"/>
</dbReference>
<evidence type="ECO:0000313" key="5">
    <source>
        <dbReference type="EMBL" id="AMK77848.1"/>
    </source>
</evidence>
<evidence type="ECO:0000256" key="3">
    <source>
        <dbReference type="ARBA" id="ARBA00022801"/>
    </source>
</evidence>
<accession>A0A126T720</accession>
<evidence type="ECO:0000256" key="1">
    <source>
        <dbReference type="ARBA" id="ARBA00009275"/>
    </source>
</evidence>
<protein>
    <submittedName>
        <fullName evidence="5">Deoxyribonuclease</fullName>
    </submittedName>
</protein>
<dbReference type="STRING" id="1538553.JT25_015420"/>
<dbReference type="PANTHER" id="PTHR46124">
    <property type="entry name" value="D-AMINOACYL-TRNA DEACYLASE"/>
    <property type="match status" value="1"/>
</dbReference>
<dbReference type="PIRSF" id="PIRSF005902">
    <property type="entry name" value="DNase_TatD"/>
    <property type="match status" value="1"/>
</dbReference>
<reference evidence="5 6" key="1">
    <citation type="journal article" date="2015" name="Environ. Microbiol.">
        <title>Methane oxidation coupled to nitrate reduction under hypoxia by the Gammaproteobacterium Methylomonas denitrificans, sp. nov. type strain FJG1.</title>
        <authorList>
            <person name="Kits K.D."/>
            <person name="Klotz M.G."/>
            <person name="Stein L.Y."/>
        </authorList>
    </citation>
    <scope>NUCLEOTIDE SEQUENCE [LARGE SCALE GENOMIC DNA]</scope>
    <source>
        <strain evidence="5 6">FJG1</strain>
    </source>
</reference>
<dbReference type="InterPro" id="IPR015991">
    <property type="entry name" value="TatD/YcfH-like"/>
</dbReference>
<dbReference type="GO" id="GO:0046872">
    <property type="term" value="F:metal ion binding"/>
    <property type="evidence" value="ECO:0007669"/>
    <property type="project" value="UniProtKB-KW"/>
</dbReference>
<feature type="binding site" evidence="4">
    <location>
        <position position="8"/>
    </location>
    <ligand>
        <name>a divalent metal cation</name>
        <dbReference type="ChEBI" id="CHEBI:60240"/>
        <label>1</label>
    </ligand>
</feature>
<evidence type="ECO:0000256" key="4">
    <source>
        <dbReference type="PIRSR" id="PIRSR005902-1"/>
    </source>
</evidence>
<proteinExistence type="inferred from homology"/>
<dbReference type="CDD" id="cd01310">
    <property type="entry name" value="TatD_DNAse"/>
    <property type="match status" value="1"/>
</dbReference>
<dbReference type="Pfam" id="PF01026">
    <property type="entry name" value="TatD_DNase"/>
    <property type="match status" value="1"/>
</dbReference>
<dbReference type="KEGG" id="mdn:JT25_015420"/>
<name>A0A126T720_9GAMM</name>
<dbReference type="OrthoDB" id="9810005at2"/>
<evidence type="ECO:0000313" key="6">
    <source>
        <dbReference type="Proteomes" id="UP000030512"/>
    </source>
</evidence>
<comment type="similarity">
    <text evidence="1">Belongs to the metallo-dependent hydrolases superfamily. TatD-type hydrolase family.</text>
</comment>
<dbReference type="GO" id="GO:0016788">
    <property type="term" value="F:hydrolase activity, acting on ester bonds"/>
    <property type="evidence" value="ECO:0007669"/>
    <property type="project" value="InterPro"/>
</dbReference>
<dbReference type="PANTHER" id="PTHR46124:SF2">
    <property type="entry name" value="D-AMINOACYL-TRNA DEACYLASE"/>
    <property type="match status" value="1"/>
</dbReference>
<dbReference type="NCBIfam" id="TIGR00010">
    <property type="entry name" value="YchF/TatD family DNA exonuclease"/>
    <property type="match status" value="1"/>
</dbReference>
<feature type="binding site" evidence="4">
    <location>
        <position position="205"/>
    </location>
    <ligand>
        <name>a divalent metal cation</name>
        <dbReference type="ChEBI" id="CHEBI:60240"/>
        <label>1</label>
    </ligand>
</feature>
<dbReference type="GO" id="GO:0004536">
    <property type="term" value="F:DNA nuclease activity"/>
    <property type="evidence" value="ECO:0007669"/>
    <property type="project" value="InterPro"/>
</dbReference>
<gene>
    <name evidence="5" type="ORF">JT25_015420</name>
</gene>
<keyword evidence="2 4" id="KW-0479">Metal-binding</keyword>
<dbReference type="SUPFAM" id="SSF51556">
    <property type="entry name" value="Metallo-dependent hydrolases"/>
    <property type="match status" value="1"/>
</dbReference>
<dbReference type="PROSITE" id="PS01137">
    <property type="entry name" value="TATD_1"/>
    <property type="match status" value="1"/>
</dbReference>
<evidence type="ECO:0000256" key="2">
    <source>
        <dbReference type="ARBA" id="ARBA00022723"/>
    </source>
</evidence>
<feature type="binding site" evidence="4">
    <location>
        <position position="155"/>
    </location>
    <ligand>
        <name>a divalent metal cation</name>
        <dbReference type="ChEBI" id="CHEBI:60240"/>
        <label>2</label>
    </ligand>
</feature>
<feature type="binding site" evidence="4">
    <location>
        <position position="94"/>
    </location>
    <ligand>
        <name>a divalent metal cation</name>
        <dbReference type="ChEBI" id="CHEBI:60240"/>
        <label>1</label>
    </ligand>
</feature>
<organism evidence="5 6">
    <name type="scientific">Methylomonas denitrificans</name>
    <dbReference type="NCBI Taxonomy" id="1538553"/>
    <lineage>
        <taxon>Bacteria</taxon>
        <taxon>Pseudomonadati</taxon>
        <taxon>Pseudomonadota</taxon>
        <taxon>Gammaproteobacteria</taxon>
        <taxon>Methylococcales</taxon>
        <taxon>Methylococcaceae</taxon>
        <taxon>Methylomonas</taxon>
    </lineage>
</organism>
<dbReference type="EMBL" id="CP014476">
    <property type="protein sequence ID" value="AMK77848.1"/>
    <property type="molecule type" value="Genomic_DNA"/>
</dbReference>
<keyword evidence="6" id="KW-1185">Reference proteome</keyword>
<dbReference type="Proteomes" id="UP000030512">
    <property type="component" value="Chromosome"/>
</dbReference>
<dbReference type="FunFam" id="3.20.20.140:FF:000005">
    <property type="entry name" value="TatD family hydrolase"/>
    <property type="match status" value="1"/>
</dbReference>
<dbReference type="InterPro" id="IPR032466">
    <property type="entry name" value="Metal_Hydrolase"/>
</dbReference>
<dbReference type="Gene3D" id="3.20.20.140">
    <property type="entry name" value="Metal-dependent hydrolases"/>
    <property type="match status" value="1"/>
</dbReference>
<dbReference type="InterPro" id="IPR018228">
    <property type="entry name" value="DNase_TatD-rel_CS"/>
</dbReference>
<dbReference type="RefSeq" id="WP_036273357.1">
    <property type="nucleotide sequence ID" value="NZ_CP014476.1"/>
</dbReference>
<feature type="binding site" evidence="4">
    <location>
        <position position="6"/>
    </location>
    <ligand>
        <name>a divalent metal cation</name>
        <dbReference type="ChEBI" id="CHEBI:60240"/>
        <label>1</label>
    </ligand>
</feature>